<evidence type="ECO:0000259" key="5">
    <source>
        <dbReference type="PROSITE" id="PS51898"/>
    </source>
</evidence>
<dbReference type="InterPro" id="IPR010998">
    <property type="entry name" value="Integrase_recombinase_N"/>
</dbReference>
<dbReference type="GO" id="GO:0015074">
    <property type="term" value="P:DNA integration"/>
    <property type="evidence" value="ECO:0007669"/>
    <property type="project" value="UniProtKB-KW"/>
</dbReference>
<dbReference type="SUPFAM" id="SSF56349">
    <property type="entry name" value="DNA breaking-rejoining enzymes"/>
    <property type="match status" value="1"/>
</dbReference>
<dbReference type="Pfam" id="PF00589">
    <property type="entry name" value="Phage_integrase"/>
    <property type="match status" value="1"/>
</dbReference>
<dbReference type="GO" id="GO:0003677">
    <property type="term" value="F:DNA binding"/>
    <property type="evidence" value="ECO:0007669"/>
    <property type="project" value="UniProtKB-KW"/>
</dbReference>
<dbReference type="PROSITE" id="PS51898">
    <property type="entry name" value="TYR_RECOMBINASE"/>
    <property type="match status" value="1"/>
</dbReference>
<dbReference type="Gene3D" id="1.10.443.10">
    <property type="entry name" value="Intergrase catalytic core"/>
    <property type="match status" value="1"/>
</dbReference>
<protein>
    <submittedName>
        <fullName evidence="6">Tyrosine-type recombinase/integrase</fullName>
    </submittedName>
</protein>
<keyword evidence="2" id="KW-0229">DNA integration</keyword>
<dbReference type="PANTHER" id="PTHR30629">
    <property type="entry name" value="PROPHAGE INTEGRASE"/>
    <property type="match status" value="1"/>
</dbReference>
<evidence type="ECO:0000256" key="2">
    <source>
        <dbReference type="ARBA" id="ARBA00022908"/>
    </source>
</evidence>
<proteinExistence type="inferred from homology"/>
<comment type="similarity">
    <text evidence="1">Belongs to the 'phage' integrase family.</text>
</comment>
<dbReference type="InterPro" id="IPR011010">
    <property type="entry name" value="DNA_brk_join_enz"/>
</dbReference>
<evidence type="ECO:0000256" key="4">
    <source>
        <dbReference type="ARBA" id="ARBA00023172"/>
    </source>
</evidence>
<sequence length="342" mass="40287">MKLKNPNGYGSIIKLSGKRRKPFAVRVTAGWSKKGKQIYRYVGYYSNLKEANQKLVDYNKNPYNLDGENVTFEDVFEKWKKRKYTIVGHSAQLGYNAAFKTAIKLHKMKFVDIKTSHMQEVLSNDTRKHGSRRKLKILFNQLFDYAMKNDIVTKDYSKYVELEKNNEKSTRKPFSENEMQKLWELSNDMEWVDTILILIYTGFRIGELLEIKNSDINLEEQYIKGGLKTEAGKDRIVPINSKILPFIKNRMQKKNKYLIVNFKGEQMKYNNYYKEKFQPIMEQLGMKHKPHDTRHTFATLLSNADANKTSVKKLIGHNSYTTTEKFYTHKDIEELRKAVEKI</sequence>
<dbReference type="AlphaFoldDB" id="A0AB39VI93"/>
<dbReference type="InterPro" id="IPR002104">
    <property type="entry name" value="Integrase_catalytic"/>
</dbReference>
<keyword evidence="4" id="KW-0233">DNA recombination</keyword>
<dbReference type="InterPro" id="IPR050808">
    <property type="entry name" value="Phage_Integrase"/>
</dbReference>
<dbReference type="Gene3D" id="1.10.150.130">
    <property type="match status" value="1"/>
</dbReference>
<reference evidence="6" key="1">
    <citation type="submission" date="2024-07" db="EMBL/GenBank/DDBJ databases">
        <authorList>
            <person name="Li X.-J."/>
            <person name="Wang X."/>
        </authorList>
    </citation>
    <scope>NUCLEOTIDE SEQUENCE</scope>
    <source>
        <strain evidence="6">HSP-334</strain>
    </source>
</reference>
<dbReference type="PANTHER" id="PTHR30629:SF2">
    <property type="entry name" value="PROPHAGE INTEGRASE INTS-RELATED"/>
    <property type="match status" value="1"/>
</dbReference>
<evidence type="ECO:0000313" key="6">
    <source>
        <dbReference type="EMBL" id="XDU67420.1"/>
    </source>
</evidence>
<feature type="domain" description="Tyr recombinase" evidence="5">
    <location>
        <begin position="169"/>
        <end position="340"/>
    </location>
</feature>
<name>A0AB39VI93_9FUSO</name>
<gene>
    <name evidence="6" type="ORF">AB8B22_03095</name>
</gene>
<accession>A0AB39VI93</accession>
<dbReference type="KEGG" id="lrug:AB8B22_03095"/>
<organism evidence="6">
    <name type="scientific">Leptotrichia rugosa</name>
    <dbReference type="NCBI Taxonomy" id="3239302"/>
    <lineage>
        <taxon>Bacteria</taxon>
        <taxon>Fusobacteriati</taxon>
        <taxon>Fusobacteriota</taxon>
        <taxon>Fusobacteriia</taxon>
        <taxon>Fusobacteriales</taxon>
        <taxon>Leptotrichiaceae</taxon>
        <taxon>Leptotrichia</taxon>
    </lineage>
</organism>
<dbReference type="GO" id="GO:0006310">
    <property type="term" value="P:DNA recombination"/>
    <property type="evidence" value="ECO:0007669"/>
    <property type="project" value="UniProtKB-KW"/>
</dbReference>
<keyword evidence="3" id="KW-0238">DNA-binding</keyword>
<dbReference type="RefSeq" id="WP_369711628.1">
    <property type="nucleotide sequence ID" value="NZ_CP165644.1"/>
</dbReference>
<dbReference type="InterPro" id="IPR013762">
    <property type="entry name" value="Integrase-like_cat_sf"/>
</dbReference>
<evidence type="ECO:0000256" key="3">
    <source>
        <dbReference type="ARBA" id="ARBA00023125"/>
    </source>
</evidence>
<dbReference type="CDD" id="cd00796">
    <property type="entry name" value="INT_Rci_Hp1_C"/>
    <property type="match status" value="1"/>
</dbReference>
<evidence type="ECO:0000256" key="1">
    <source>
        <dbReference type="ARBA" id="ARBA00008857"/>
    </source>
</evidence>
<dbReference type="EMBL" id="CP165644">
    <property type="protein sequence ID" value="XDU67420.1"/>
    <property type="molecule type" value="Genomic_DNA"/>
</dbReference>